<dbReference type="EMBL" id="OBEH01000004">
    <property type="protein sequence ID" value="SNZ00756.1"/>
    <property type="molecule type" value="Genomic_DNA"/>
</dbReference>
<dbReference type="Pfam" id="PF12796">
    <property type="entry name" value="Ank_2"/>
    <property type="match status" value="1"/>
</dbReference>
<feature type="transmembrane region" description="Helical" evidence="2">
    <location>
        <begin position="12"/>
        <end position="32"/>
    </location>
</feature>
<feature type="transmembrane region" description="Helical" evidence="2">
    <location>
        <begin position="44"/>
        <end position="60"/>
    </location>
</feature>
<sequence>MLKKTDLLKFSYLSVNAVTIDNLWSLFLYQLIINQKLFIMKKTILTVAVAFMFVATGTFANESAISAKDNVYITAIPDELSSFCKAILNGDVDMVKKLIDLGEDVNKKSMGMAPVHFAARYNKAEILKLLIANGADFKKRCDKGYTPKKYAELSNAKEALEILKTAMKK</sequence>
<keyword evidence="1" id="KW-0040">ANK repeat</keyword>
<keyword evidence="2" id="KW-0472">Membrane</keyword>
<dbReference type="InterPro" id="IPR002110">
    <property type="entry name" value="Ankyrin_rpt"/>
</dbReference>
<keyword evidence="2" id="KW-1133">Transmembrane helix</keyword>
<dbReference type="InterPro" id="IPR036770">
    <property type="entry name" value="Ankyrin_rpt-contain_sf"/>
</dbReference>
<evidence type="ECO:0000313" key="4">
    <source>
        <dbReference type="Proteomes" id="UP000219048"/>
    </source>
</evidence>
<dbReference type="PANTHER" id="PTHR22677">
    <property type="entry name" value="ANKYRIN REPEAT DOMAIN-CONTAINING PROTEIN 60"/>
    <property type="match status" value="1"/>
</dbReference>
<gene>
    <name evidence="3" type="ORF">SAMN06265377_2582</name>
</gene>
<keyword evidence="2" id="KW-0812">Transmembrane</keyword>
<dbReference type="SMART" id="SM00248">
    <property type="entry name" value="ANK"/>
    <property type="match status" value="2"/>
</dbReference>
<evidence type="ECO:0000256" key="2">
    <source>
        <dbReference type="SAM" id="Phobius"/>
    </source>
</evidence>
<keyword evidence="4" id="KW-1185">Reference proteome</keyword>
<organism evidence="3 4">
    <name type="scientific">Flagellimonas pacifica</name>
    <dbReference type="NCBI Taxonomy" id="1247520"/>
    <lineage>
        <taxon>Bacteria</taxon>
        <taxon>Pseudomonadati</taxon>
        <taxon>Bacteroidota</taxon>
        <taxon>Flavobacteriia</taxon>
        <taxon>Flavobacteriales</taxon>
        <taxon>Flavobacteriaceae</taxon>
        <taxon>Flagellimonas</taxon>
    </lineage>
</organism>
<dbReference type="PANTHER" id="PTHR22677:SF4">
    <property type="entry name" value="USHER SYNDROME TYPE-1G PROTEIN-LIKE PROTEIN"/>
    <property type="match status" value="1"/>
</dbReference>
<evidence type="ECO:0000313" key="3">
    <source>
        <dbReference type="EMBL" id="SNZ00756.1"/>
    </source>
</evidence>
<dbReference type="PROSITE" id="PS50297">
    <property type="entry name" value="ANK_REP_REGION"/>
    <property type="match status" value="1"/>
</dbReference>
<dbReference type="SUPFAM" id="SSF48403">
    <property type="entry name" value="Ankyrin repeat"/>
    <property type="match status" value="1"/>
</dbReference>
<evidence type="ECO:0000256" key="1">
    <source>
        <dbReference type="PROSITE-ProRule" id="PRU00023"/>
    </source>
</evidence>
<dbReference type="Gene3D" id="1.25.40.20">
    <property type="entry name" value="Ankyrin repeat-containing domain"/>
    <property type="match status" value="1"/>
</dbReference>
<proteinExistence type="predicted"/>
<dbReference type="Proteomes" id="UP000219048">
    <property type="component" value="Unassembled WGS sequence"/>
</dbReference>
<protein>
    <submittedName>
        <fullName evidence="3">Ankyrin repeat-containing protein</fullName>
    </submittedName>
</protein>
<reference evidence="4" key="1">
    <citation type="submission" date="2017-09" db="EMBL/GenBank/DDBJ databases">
        <authorList>
            <person name="Varghese N."/>
            <person name="Submissions S."/>
        </authorList>
    </citation>
    <scope>NUCLEOTIDE SEQUENCE [LARGE SCALE GENOMIC DNA]</scope>
    <source>
        <strain evidence="4">DSM 25885</strain>
    </source>
</reference>
<name>A0A285MY92_9FLAO</name>
<feature type="repeat" description="ANK" evidence="1">
    <location>
        <begin position="110"/>
        <end position="142"/>
    </location>
</feature>
<dbReference type="InterPro" id="IPR039323">
    <property type="entry name" value="ANKRD_45/46/60"/>
</dbReference>
<dbReference type="AlphaFoldDB" id="A0A285MY92"/>
<accession>A0A285MY92</accession>
<dbReference type="PROSITE" id="PS50088">
    <property type="entry name" value="ANK_REPEAT"/>
    <property type="match status" value="1"/>
</dbReference>